<dbReference type="VEuPathDB" id="FungiDB:MELLADRAFT_47958"/>
<dbReference type="eggNOG" id="KOG2395">
    <property type="taxonomic scope" value="Eukaryota"/>
</dbReference>
<dbReference type="GeneID" id="18928477"/>
<accession>F4RI77</accession>
<dbReference type="AlphaFoldDB" id="F4RI77"/>
<sequence>MIGVFRNEADDRKQLKFMGSAKDLMTPDGKRRIMPTDMMLHHQDMTMILKDANNPHSLYSLDLPTGKVVEEWKIDDSTEITSFVPKTKFAQMNPEATFIGTSHNSLYTVDPRISGNKRVNNQTRSYKTKVDFACAVTTESGQVAIGSHTGDIRLYDAVIGRNAKTALLKLKDPVRGVDTTKNGHYMIATCPTYLWFVNLVIETEGARKGFTGFERSFPADDRPDGFRVELKHEHRAMIYDMGIPISFRRATFNYGPDSLENTVVTSMGPFLFAFNVRKLKLRQVEYTMKRYEEDVVGDGFKWDTDREIVVTMASDVVMERKNKLAKPNRASFMGTEFSGASQFGGIVQEHGQGHY</sequence>
<dbReference type="OrthoDB" id="10251113at2759"/>
<protein>
    <recommendedName>
        <fullName evidence="1">Vacuolar import/degradation Vid27 C-terminal domain-containing protein</fullName>
    </recommendedName>
</protein>
<dbReference type="InterPro" id="IPR040458">
    <property type="entry name" value="Vid27"/>
</dbReference>
<organism evidence="3">
    <name type="scientific">Melampsora larici-populina (strain 98AG31 / pathotype 3-4-7)</name>
    <name type="common">Poplar leaf rust fungus</name>
    <dbReference type="NCBI Taxonomy" id="747676"/>
    <lineage>
        <taxon>Eukaryota</taxon>
        <taxon>Fungi</taxon>
        <taxon>Dikarya</taxon>
        <taxon>Basidiomycota</taxon>
        <taxon>Pucciniomycotina</taxon>
        <taxon>Pucciniomycetes</taxon>
        <taxon>Pucciniales</taxon>
        <taxon>Melampsoraceae</taxon>
        <taxon>Melampsora</taxon>
    </lineage>
</organism>
<feature type="domain" description="Vacuolar import/degradation Vid27 C-terminal" evidence="1">
    <location>
        <begin position="2"/>
        <end position="335"/>
    </location>
</feature>
<dbReference type="InterPro" id="IPR015943">
    <property type="entry name" value="WD40/YVTN_repeat-like_dom_sf"/>
</dbReference>
<dbReference type="InParanoid" id="F4RI77"/>
<dbReference type="EMBL" id="GL883102">
    <property type="protein sequence ID" value="EGG08011.1"/>
    <property type="molecule type" value="Genomic_DNA"/>
</dbReference>
<dbReference type="GO" id="GO:0005634">
    <property type="term" value="C:nucleus"/>
    <property type="evidence" value="ECO:0007669"/>
    <property type="project" value="TreeGrafter"/>
</dbReference>
<dbReference type="InterPro" id="IPR036322">
    <property type="entry name" value="WD40_repeat_dom_sf"/>
</dbReference>
<dbReference type="Pfam" id="PF08553">
    <property type="entry name" value="VID27"/>
    <property type="match status" value="1"/>
</dbReference>
<gene>
    <name evidence="2" type="ORF">MELLADRAFT_47958</name>
</gene>
<name>F4RI77_MELLP</name>
<dbReference type="PANTHER" id="PTHR31913:SF0">
    <property type="entry name" value="VACUOLAR IMPORT AND DEGRADATION PROTEIN 27"/>
    <property type="match status" value="1"/>
</dbReference>
<dbReference type="RefSeq" id="XP_007408776.1">
    <property type="nucleotide sequence ID" value="XM_007408714.1"/>
</dbReference>
<evidence type="ECO:0000259" key="1">
    <source>
        <dbReference type="Pfam" id="PF08553"/>
    </source>
</evidence>
<keyword evidence="3" id="KW-1185">Reference proteome</keyword>
<dbReference type="PANTHER" id="PTHR31913">
    <property type="entry name" value="VACUOLAR IMPORT AND DEGRADATION PROTEIN 27"/>
    <property type="match status" value="1"/>
</dbReference>
<evidence type="ECO:0000313" key="3">
    <source>
        <dbReference type="Proteomes" id="UP000001072"/>
    </source>
</evidence>
<dbReference type="InterPro" id="IPR013863">
    <property type="entry name" value="VID27_C"/>
</dbReference>
<proteinExistence type="predicted"/>
<dbReference type="GO" id="GO:0005737">
    <property type="term" value="C:cytoplasm"/>
    <property type="evidence" value="ECO:0007669"/>
    <property type="project" value="TreeGrafter"/>
</dbReference>
<dbReference type="HOGENOM" id="CLU_007002_1_0_1"/>
<dbReference type="SUPFAM" id="SSF50978">
    <property type="entry name" value="WD40 repeat-like"/>
    <property type="match status" value="1"/>
</dbReference>
<dbReference type="Proteomes" id="UP000001072">
    <property type="component" value="Unassembled WGS sequence"/>
</dbReference>
<reference evidence="3" key="1">
    <citation type="journal article" date="2011" name="Proc. Natl. Acad. Sci. U.S.A.">
        <title>Obligate biotrophy features unraveled by the genomic analysis of rust fungi.</title>
        <authorList>
            <person name="Duplessis S."/>
            <person name="Cuomo C.A."/>
            <person name="Lin Y.-C."/>
            <person name="Aerts A."/>
            <person name="Tisserant E."/>
            <person name="Veneault-Fourrey C."/>
            <person name="Joly D.L."/>
            <person name="Hacquard S."/>
            <person name="Amselem J."/>
            <person name="Cantarel B.L."/>
            <person name="Chiu R."/>
            <person name="Coutinho P.M."/>
            <person name="Feau N."/>
            <person name="Field M."/>
            <person name="Frey P."/>
            <person name="Gelhaye E."/>
            <person name="Goldberg J."/>
            <person name="Grabherr M.G."/>
            <person name="Kodira C.D."/>
            <person name="Kohler A."/>
            <person name="Kuees U."/>
            <person name="Lindquist E.A."/>
            <person name="Lucas S.M."/>
            <person name="Mago R."/>
            <person name="Mauceli E."/>
            <person name="Morin E."/>
            <person name="Murat C."/>
            <person name="Pangilinan J.L."/>
            <person name="Park R."/>
            <person name="Pearson M."/>
            <person name="Quesneville H."/>
            <person name="Rouhier N."/>
            <person name="Sakthikumar S."/>
            <person name="Salamov A.A."/>
            <person name="Schmutz J."/>
            <person name="Selles B."/>
            <person name="Shapiro H."/>
            <person name="Tanguay P."/>
            <person name="Tuskan G.A."/>
            <person name="Henrissat B."/>
            <person name="Van de Peer Y."/>
            <person name="Rouze P."/>
            <person name="Ellis J.G."/>
            <person name="Dodds P.N."/>
            <person name="Schein J.E."/>
            <person name="Zhong S."/>
            <person name="Hamelin R.C."/>
            <person name="Grigoriev I.V."/>
            <person name="Szabo L.J."/>
            <person name="Martin F."/>
        </authorList>
    </citation>
    <scope>NUCLEOTIDE SEQUENCE [LARGE SCALE GENOMIC DNA]</scope>
    <source>
        <strain evidence="3">98AG31 / pathotype 3-4-7</strain>
    </source>
</reference>
<evidence type="ECO:0000313" key="2">
    <source>
        <dbReference type="EMBL" id="EGG08011.1"/>
    </source>
</evidence>
<dbReference type="KEGG" id="mlr:MELLADRAFT_47958"/>
<dbReference type="Gene3D" id="2.130.10.10">
    <property type="entry name" value="YVTN repeat-like/Quinoprotein amine dehydrogenase"/>
    <property type="match status" value="1"/>
</dbReference>